<evidence type="ECO:0000313" key="1">
    <source>
        <dbReference type="EMBL" id="RNL84302.1"/>
    </source>
</evidence>
<dbReference type="RefSeq" id="WP_123216620.1">
    <property type="nucleotide sequence ID" value="NZ_RJTM01000097.1"/>
</dbReference>
<accession>A0A3N0E8Y2</accession>
<dbReference type="Proteomes" id="UP000267469">
    <property type="component" value="Unassembled WGS sequence"/>
</dbReference>
<dbReference type="PANTHER" id="PTHR38479">
    <property type="entry name" value="LMO0824 PROTEIN"/>
    <property type="match status" value="1"/>
</dbReference>
<evidence type="ECO:0000313" key="2">
    <source>
        <dbReference type="Proteomes" id="UP000267469"/>
    </source>
</evidence>
<keyword evidence="1" id="KW-0238">DNA-binding</keyword>
<dbReference type="Pfam" id="PF06224">
    <property type="entry name" value="AlkZ-like"/>
    <property type="match status" value="1"/>
</dbReference>
<dbReference type="OrthoDB" id="2210247at2"/>
<dbReference type="GO" id="GO:0003677">
    <property type="term" value="F:DNA binding"/>
    <property type="evidence" value="ECO:0007669"/>
    <property type="project" value="UniProtKB-KW"/>
</dbReference>
<gene>
    <name evidence="1" type="ORF">ED312_13875</name>
</gene>
<sequence length="356" mass="40468">MPPSDIALSRLQNQHIDGERFQTVKDVVKWMGALQAQDPQMIKWAVGIRLPGTTENVIEEAINRGDLIRTHLLRPTWHLVTAEDLRWILKLTAPHIRTSMRSRSKQLGLTEAVYHKSNYVLQKTLEAGKHLSRRELVAELQNAGLPTDDNRSSHLLLHAELEGILCSGRIKDKQITYALLDDRVPACDVPDRDESLARLAEIYFTSHCPATIQDFIWWSGLSITDARKATEMIKSGFSTEKIGDAVYLFPLTFPGKISHTHSIHVLPAFDEFLISYKDRSASLPPKHLHKAVSNNGIFWPVITHNGNVIGTWKRTIKKDKVKIEPNYLINPGKEVRAQTEQAFARYGKFLDKDIEY</sequence>
<dbReference type="EMBL" id="RJTM01000097">
    <property type="protein sequence ID" value="RNL84302.1"/>
    <property type="molecule type" value="Genomic_DNA"/>
</dbReference>
<dbReference type="InterPro" id="IPR009351">
    <property type="entry name" value="AlkZ-like"/>
</dbReference>
<protein>
    <submittedName>
        <fullName evidence="1">Winged helix DNA-binding domain-containing protein</fullName>
    </submittedName>
</protein>
<proteinExistence type="predicted"/>
<dbReference type="AlphaFoldDB" id="A0A3N0E8Y2"/>
<keyword evidence="2" id="KW-1185">Reference proteome</keyword>
<reference evidence="1 2" key="1">
    <citation type="submission" date="2018-10" db="EMBL/GenBank/DDBJ databases">
        <title>Sinomicrobium pectinilyticum sp. nov., a pectinase-producing bacterium isolated from alkaline and saline soil, and emended description of the genus Sinomicrobium.</title>
        <authorList>
            <person name="Cheng B."/>
            <person name="Li C."/>
            <person name="Lai Q."/>
            <person name="Du M."/>
            <person name="Shao Z."/>
            <person name="Xu P."/>
            <person name="Yang C."/>
        </authorList>
    </citation>
    <scope>NUCLEOTIDE SEQUENCE [LARGE SCALE GENOMIC DNA]</scope>
    <source>
        <strain evidence="1 2">5DNS001</strain>
    </source>
</reference>
<dbReference type="PANTHER" id="PTHR38479:SF2">
    <property type="entry name" value="WINGED HELIX DNA-BINDING DOMAIN-CONTAINING PROTEIN"/>
    <property type="match status" value="1"/>
</dbReference>
<name>A0A3N0E8Y2_SINP1</name>
<organism evidence="1 2">
    <name type="scientific">Sinomicrobium pectinilyticum</name>
    <dbReference type="NCBI Taxonomy" id="1084421"/>
    <lineage>
        <taxon>Bacteria</taxon>
        <taxon>Pseudomonadati</taxon>
        <taxon>Bacteroidota</taxon>
        <taxon>Flavobacteriia</taxon>
        <taxon>Flavobacteriales</taxon>
        <taxon>Flavobacteriaceae</taxon>
        <taxon>Sinomicrobium</taxon>
    </lineage>
</organism>
<comment type="caution">
    <text evidence="1">The sequence shown here is derived from an EMBL/GenBank/DDBJ whole genome shotgun (WGS) entry which is preliminary data.</text>
</comment>